<dbReference type="AlphaFoldDB" id="A0A2T4JGZ7"/>
<proteinExistence type="predicted"/>
<gene>
    <name evidence="2" type="ORF">C5F48_24165</name>
</gene>
<protein>
    <submittedName>
        <fullName evidence="2">Uncharacterized protein</fullName>
    </submittedName>
</protein>
<evidence type="ECO:0000313" key="2">
    <source>
        <dbReference type="EMBL" id="PTE17171.1"/>
    </source>
</evidence>
<organism evidence="2 3">
    <name type="scientific">Cereibacter changlensis JA139</name>
    <dbReference type="NCBI Taxonomy" id="1188249"/>
    <lineage>
        <taxon>Bacteria</taxon>
        <taxon>Pseudomonadati</taxon>
        <taxon>Pseudomonadota</taxon>
        <taxon>Alphaproteobacteria</taxon>
        <taxon>Rhodobacterales</taxon>
        <taxon>Paracoccaceae</taxon>
        <taxon>Cereibacter</taxon>
    </lineage>
</organism>
<reference evidence="2 3" key="1">
    <citation type="submission" date="2018-03" db="EMBL/GenBank/DDBJ databases">
        <title>Cereibacter changlensis.</title>
        <authorList>
            <person name="Meyer T.E."/>
            <person name="Miller S."/>
            <person name="Lodha T."/>
            <person name="Gandham S."/>
            <person name="Chintalapati S."/>
            <person name="Chintalapati V.R."/>
        </authorList>
    </citation>
    <scope>NUCLEOTIDE SEQUENCE [LARGE SCALE GENOMIC DNA]</scope>
    <source>
        <strain evidence="2 3">JA139</strain>
    </source>
</reference>
<evidence type="ECO:0000313" key="3">
    <source>
        <dbReference type="Proteomes" id="UP000241010"/>
    </source>
</evidence>
<dbReference type="Proteomes" id="UP000241010">
    <property type="component" value="Unassembled WGS sequence"/>
</dbReference>
<dbReference type="RefSeq" id="WP_107666172.1">
    <property type="nucleotide sequence ID" value="NZ_PZKG01000379.1"/>
</dbReference>
<keyword evidence="1" id="KW-1133">Transmembrane helix</keyword>
<dbReference type="EMBL" id="PZKG01000379">
    <property type="protein sequence ID" value="PTE17171.1"/>
    <property type="molecule type" value="Genomic_DNA"/>
</dbReference>
<keyword evidence="1" id="KW-0812">Transmembrane</keyword>
<sequence length="85" mass="9603">MTPRHEQREVSPDVRALLDAARAEAAAKRSARLEAEDLRKETLRAKVRKRHMHEKVHSVVLIAIIAVLWGVAVLACCRGDFLPRL</sequence>
<feature type="transmembrane region" description="Helical" evidence="1">
    <location>
        <begin position="56"/>
        <end position="75"/>
    </location>
</feature>
<comment type="caution">
    <text evidence="2">The sequence shown here is derived from an EMBL/GenBank/DDBJ whole genome shotgun (WGS) entry which is preliminary data.</text>
</comment>
<keyword evidence="1" id="KW-0472">Membrane</keyword>
<accession>A0A2T4JGZ7</accession>
<keyword evidence="3" id="KW-1185">Reference proteome</keyword>
<evidence type="ECO:0000256" key="1">
    <source>
        <dbReference type="SAM" id="Phobius"/>
    </source>
</evidence>
<name>A0A2T4JGZ7_9RHOB</name>